<dbReference type="EMBL" id="JACDXX010000021">
    <property type="protein sequence ID" value="MCB5411869.1"/>
    <property type="molecule type" value="Genomic_DNA"/>
</dbReference>
<sequence length="153" mass="17315">MPTDLERKIASVMSKAMALICVRNTCLETLHAGPGVVSHTGDYSDVIVTDANGREFQWSEVSRISDDEMGELMREIVNRLYSFQLRVGEQEFRDYLDLQLTSTQSWDEPRHDWNLAGRKLREAMGLMRQLPPRPKTLAPDQSALEPSNATSCS</sequence>
<evidence type="ECO:0000313" key="3">
    <source>
        <dbReference type="Proteomes" id="UP001198571"/>
    </source>
</evidence>
<organism evidence="2 3">
    <name type="scientific">Pseudogemmobacter faecipullorum</name>
    <dbReference type="NCBI Taxonomy" id="2755041"/>
    <lineage>
        <taxon>Bacteria</taxon>
        <taxon>Pseudomonadati</taxon>
        <taxon>Pseudomonadota</taxon>
        <taxon>Alphaproteobacteria</taxon>
        <taxon>Rhodobacterales</taxon>
        <taxon>Paracoccaceae</taxon>
        <taxon>Pseudogemmobacter</taxon>
    </lineage>
</organism>
<name>A0ABS8CR75_9RHOB</name>
<gene>
    <name evidence="2" type="ORF">H0485_17910</name>
</gene>
<evidence type="ECO:0000256" key="1">
    <source>
        <dbReference type="SAM" id="MobiDB-lite"/>
    </source>
</evidence>
<feature type="compositionally biased region" description="Polar residues" evidence="1">
    <location>
        <begin position="144"/>
        <end position="153"/>
    </location>
</feature>
<protein>
    <submittedName>
        <fullName evidence="2">Uncharacterized protein</fullName>
    </submittedName>
</protein>
<evidence type="ECO:0000313" key="2">
    <source>
        <dbReference type="EMBL" id="MCB5411869.1"/>
    </source>
</evidence>
<reference evidence="2 3" key="1">
    <citation type="submission" date="2020-07" db="EMBL/GenBank/DDBJ databases">
        <title>Pseudogemmobacter sp. nov., isolated from poultry manure in Taiwan.</title>
        <authorList>
            <person name="Lin S.-Y."/>
            <person name="Tang Y.-S."/>
            <person name="Young C.-C."/>
        </authorList>
    </citation>
    <scope>NUCLEOTIDE SEQUENCE [LARGE SCALE GENOMIC DNA]</scope>
    <source>
        <strain evidence="2 3">CC-YST710</strain>
    </source>
</reference>
<proteinExistence type="predicted"/>
<accession>A0ABS8CR75</accession>
<keyword evidence="3" id="KW-1185">Reference proteome</keyword>
<dbReference type="RefSeq" id="WP_226937302.1">
    <property type="nucleotide sequence ID" value="NZ_JACDXX010000021.1"/>
</dbReference>
<dbReference type="Proteomes" id="UP001198571">
    <property type="component" value="Unassembled WGS sequence"/>
</dbReference>
<comment type="caution">
    <text evidence="2">The sequence shown here is derived from an EMBL/GenBank/DDBJ whole genome shotgun (WGS) entry which is preliminary data.</text>
</comment>
<feature type="region of interest" description="Disordered" evidence="1">
    <location>
        <begin position="130"/>
        <end position="153"/>
    </location>
</feature>